<evidence type="ECO:0000313" key="2">
    <source>
        <dbReference type="Proteomes" id="UP000824782"/>
    </source>
</evidence>
<dbReference type="AlphaFoldDB" id="A0AAV6YMC5"/>
<keyword evidence="2" id="KW-1185">Reference proteome</keyword>
<protein>
    <recommendedName>
        <fullName evidence="3">Secreted protein</fullName>
    </recommendedName>
</protein>
<evidence type="ECO:0000313" key="1">
    <source>
        <dbReference type="EMBL" id="KAG8535935.1"/>
    </source>
</evidence>
<evidence type="ECO:0008006" key="3">
    <source>
        <dbReference type="Google" id="ProtNLM"/>
    </source>
</evidence>
<organism evidence="1 2">
    <name type="scientific">Engystomops pustulosus</name>
    <name type="common">Tungara frog</name>
    <name type="synonym">Physalaemus pustulosus</name>
    <dbReference type="NCBI Taxonomy" id="76066"/>
    <lineage>
        <taxon>Eukaryota</taxon>
        <taxon>Metazoa</taxon>
        <taxon>Chordata</taxon>
        <taxon>Craniata</taxon>
        <taxon>Vertebrata</taxon>
        <taxon>Euteleostomi</taxon>
        <taxon>Amphibia</taxon>
        <taxon>Batrachia</taxon>
        <taxon>Anura</taxon>
        <taxon>Neobatrachia</taxon>
        <taxon>Hyloidea</taxon>
        <taxon>Leptodactylidae</taxon>
        <taxon>Leiuperinae</taxon>
        <taxon>Engystomops</taxon>
    </lineage>
</organism>
<dbReference type="EMBL" id="WNYA01053661">
    <property type="protein sequence ID" value="KAG8535935.1"/>
    <property type="molecule type" value="Genomic_DNA"/>
</dbReference>
<sequence length="94" mass="10455">MNLTCSAVTWLPGAAVSLLYTHTQAAGGVATSTRKHIIIQPHIITQAVSHALGVWLCLPLMNKVDSLNMLMLHWTFHRSFAYSFRTSLLRFTGM</sequence>
<proteinExistence type="predicted"/>
<gene>
    <name evidence="1" type="ORF">GDO81_027438</name>
</gene>
<dbReference type="Proteomes" id="UP000824782">
    <property type="component" value="Unassembled WGS sequence"/>
</dbReference>
<accession>A0AAV6YMC5</accession>
<name>A0AAV6YMC5_ENGPU</name>
<comment type="caution">
    <text evidence="1">The sequence shown here is derived from an EMBL/GenBank/DDBJ whole genome shotgun (WGS) entry which is preliminary data.</text>
</comment>
<reference evidence="1" key="1">
    <citation type="thesis" date="2020" institute="ProQuest LLC" country="789 East Eisenhower Parkway, Ann Arbor, MI, USA">
        <title>Comparative Genomics and Chromosome Evolution.</title>
        <authorList>
            <person name="Mudd A.B."/>
        </authorList>
    </citation>
    <scope>NUCLEOTIDE SEQUENCE</scope>
    <source>
        <strain evidence="1">237g6f4</strain>
        <tissue evidence="1">Blood</tissue>
    </source>
</reference>